<dbReference type="GO" id="GO:0005737">
    <property type="term" value="C:cytoplasm"/>
    <property type="evidence" value="ECO:0007669"/>
    <property type="project" value="TreeGrafter"/>
</dbReference>
<keyword evidence="7" id="KW-0408">Iron</keyword>
<evidence type="ECO:0000256" key="7">
    <source>
        <dbReference type="ARBA" id="ARBA00023004"/>
    </source>
</evidence>
<accession>A0A0F9MPP1</accession>
<comment type="cofactor">
    <cofactor evidence="1">
        <name>Fe cation</name>
        <dbReference type="ChEBI" id="CHEBI:24875"/>
    </cofactor>
</comment>
<dbReference type="PANTHER" id="PTHR11056:SF0">
    <property type="entry name" value="HOMOGENTISATE 1,2-DIOXYGENASE"/>
    <property type="match status" value="1"/>
</dbReference>
<keyword evidence="8" id="KW-0585">Phenylalanine catabolism</keyword>
<comment type="similarity">
    <text evidence="2">Belongs to the homogentisate dioxygenase family.</text>
</comment>
<keyword evidence="6" id="KW-0560">Oxidoreductase</keyword>
<dbReference type="InterPro" id="IPR005708">
    <property type="entry name" value="Homogentis_dOase"/>
</dbReference>
<dbReference type="Pfam" id="PF04209">
    <property type="entry name" value="HgmA_C"/>
    <property type="match status" value="1"/>
</dbReference>
<dbReference type="GO" id="GO:0046872">
    <property type="term" value="F:metal ion binding"/>
    <property type="evidence" value="ECO:0007669"/>
    <property type="project" value="UniProtKB-KW"/>
</dbReference>
<evidence type="ECO:0000256" key="4">
    <source>
        <dbReference type="ARBA" id="ARBA00022878"/>
    </source>
</evidence>
<keyword evidence="5" id="KW-0223">Dioxygenase</keyword>
<dbReference type="NCBIfam" id="TIGR01015">
    <property type="entry name" value="hmgA"/>
    <property type="match status" value="1"/>
</dbReference>
<protein>
    <recommendedName>
        <fullName evidence="12">Homogentisate 1,2-dioxygenase</fullName>
    </recommendedName>
</protein>
<feature type="domain" description="Homogentisate 1,2-dioxygenase C-terminal" evidence="9">
    <location>
        <begin position="324"/>
        <end position="476"/>
    </location>
</feature>
<name>A0A0F9MPP1_9ZZZZ</name>
<organism evidence="11">
    <name type="scientific">marine sediment metagenome</name>
    <dbReference type="NCBI Taxonomy" id="412755"/>
    <lineage>
        <taxon>unclassified sequences</taxon>
        <taxon>metagenomes</taxon>
        <taxon>ecological metagenomes</taxon>
    </lineage>
</organism>
<evidence type="ECO:0000256" key="6">
    <source>
        <dbReference type="ARBA" id="ARBA00023002"/>
    </source>
</evidence>
<dbReference type="Pfam" id="PF20510">
    <property type="entry name" value="HgmA_N"/>
    <property type="match status" value="1"/>
</dbReference>
<dbReference type="GO" id="GO:0006572">
    <property type="term" value="P:L-tyrosine catabolic process"/>
    <property type="evidence" value="ECO:0007669"/>
    <property type="project" value="UniProtKB-KW"/>
</dbReference>
<dbReference type="AlphaFoldDB" id="A0A0F9MPP1"/>
<dbReference type="Gene3D" id="2.60.120.10">
    <property type="entry name" value="Jelly Rolls"/>
    <property type="match status" value="1"/>
</dbReference>
<evidence type="ECO:0000259" key="9">
    <source>
        <dbReference type="Pfam" id="PF04209"/>
    </source>
</evidence>
<dbReference type="CDD" id="cd07000">
    <property type="entry name" value="cupin_HGO_N"/>
    <property type="match status" value="1"/>
</dbReference>
<evidence type="ECO:0000256" key="1">
    <source>
        <dbReference type="ARBA" id="ARBA00001962"/>
    </source>
</evidence>
<reference evidence="11" key="1">
    <citation type="journal article" date="2015" name="Nature">
        <title>Complex archaea that bridge the gap between prokaryotes and eukaryotes.</title>
        <authorList>
            <person name="Spang A."/>
            <person name="Saw J.H."/>
            <person name="Jorgensen S.L."/>
            <person name="Zaremba-Niedzwiedzka K."/>
            <person name="Martijn J."/>
            <person name="Lind A.E."/>
            <person name="van Eijk R."/>
            <person name="Schleper C."/>
            <person name="Guy L."/>
            <person name="Ettema T.J."/>
        </authorList>
    </citation>
    <scope>NUCLEOTIDE SEQUENCE</scope>
</reference>
<dbReference type="InterPro" id="IPR014710">
    <property type="entry name" value="RmlC-like_jellyroll"/>
</dbReference>
<evidence type="ECO:0000256" key="5">
    <source>
        <dbReference type="ARBA" id="ARBA00022964"/>
    </source>
</evidence>
<dbReference type="HAMAP" id="MF_00334">
    <property type="entry name" value="Homogentis_dioxygen"/>
    <property type="match status" value="1"/>
</dbReference>
<dbReference type="InterPro" id="IPR046452">
    <property type="entry name" value="HgmA_N"/>
</dbReference>
<dbReference type="InterPro" id="IPR046451">
    <property type="entry name" value="HgmA_C"/>
</dbReference>
<evidence type="ECO:0000313" key="11">
    <source>
        <dbReference type="EMBL" id="KKN09265.1"/>
    </source>
</evidence>
<evidence type="ECO:0000256" key="8">
    <source>
        <dbReference type="ARBA" id="ARBA00023232"/>
    </source>
</evidence>
<dbReference type="GO" id="GO:0004411">
    <property type="term" value="F:homogentisate 1,2-dioxygenase activity"/>
    <property type="evidence" value="ECO:0007669"/>
    <property type="project" value="InterPro"/>
</dbReference>
<dbReference type="EMBL" id="LAZR01004367">
    <property type="protein sequence ID" value="KKN09265.1"/>
    <property type="molecule type" value="Genomic_DNA"/>
</dbReference>
<keyword evidence="4" id="KW-0828">Tyrosine catabolism</keyword>
<sequence length="481" mass="52928">MIRRGLANGALPSGLETVLLYNLTLFMAQITLIEMTSSAIVARKEVNMPPQPSSDALIYQSGFGNEFSTEALPDALPVGQNSPQKVPYGLYTELLSGTAFTVPRAESRRTWMYRIKPSANHPEYHRLTKQVTGREPGPINPNRLRWNPFDVPSEPTDFLDGLTTIAATSPAEQTSGVSVHLYQANVSMTRAFFNADGEWLIVPQQGGLKITTELGVLAIEPEEIAVLPRGLKFRIELLDASASGYICENHGCALRLPDLGPIGSNGLASPRDFLTPVARYEDLDQPEILVQKFLGELWATDLDHSPFDVVAWHGNNVPYKYDLRRFNTLGTVSFDHPDPSIFTVLTSPGTAQGQANIDFVIFPPRWMVAENTFRPPWFHRNRMNELMGLIKGAYDAKAEGFVPGGVSLHNCMSAHGPDNASTEQAIAADLAPHKIDQSMAFMFETGSVLRASRHALDCPQRQQDYDACWAGMGKTFDPGSP</sequence>
<proteinExistence type="inferred from homology"/>
<dbReference type="GO" id="GO:0006559">
    <property type="term" value="P:L-phenylalanine catabolic process"/>
    <property type="evidence" value="ECO:0007669"/>
    <property type="project" value="UniProtKB-KW"/>
</dbReference>
<dbReference type="InterPro" id="IPR011051">
    <property type="entry name" value="RmlC_Cupin_sf"/>
</dbReference>
<dbReference type="PANTHER" id="PTHR11056">
    <property type="entry name" value="HOMOGENTISATE 1,2-DIOXYGENASE"/>
    <property type="match status" value="1"/>
</dbReference>
<evidence type="ECO:0008006" key="12">
    <source>
        <dbReference type="Google" id="ProtNLM"/>
    </source>
</evidence>
<keyword evidence="3" id="KW-0479">Metal-binding</keyword>
<evidence type="ECO:0000259" key="10">
    <source>
        <dbReference type="Pfam" id="PF20510"/>
    </source>
</evidence>
<gene>
    <name evidence="11" type="ORF">LCGC14_1048380</name>
</gene>
<dbReference type="SUPFAM" id="SSF51182">
    <property type="entry name" value="RmlC-like cupins"/>
    <property type="match status" value="1"/>
</dbReference>
<dbReference type="FunFam" id="2.60.120.10:FF:000034">
    <property type="entry name" value="Homogentisate 1,2-dioxygenase"/>
    <property type="match status" value="1"/>
</dbReference>
<feature type="domain" description="Homogentisate 1,2-dioxygenase N-terminal" evidence="10">
    <location>
        <begin position="59"/>
        <end position="323"/>
    </location>
</feature>
<evidence type="ECO:0000256" key="3">
    <source>
        <dbReference type="ARBA" id="ARBA00022723"/>
    </source>
</evidence>
<comment type="caution">
    <text evidence="11">The sequence shown here is derived from an EMBL/GenBank/DDBJ whole genome shotgun (WGS) entry which is preliminary data.</text>
</comment>
<evidence type="ECO:0000256" key="2">
    <source>
        <dbReference type="ARBA" id="ARBA00007757"/>
    </source>
</evidence>
<dbReference type="InterPro" id="IPR022950">
    <property type="entry name" value="Homogentis_dOase_bac"/>
</dbReference>